<dbReference type="AlphaFoldDB" id="A0A8T2QZJ9"/>
<evidence type="ECO:0000313" key="2">
    <source>
        <dbReference type="EMBL" id="KAH7289004.1"/>
    </source>
</evidence>
<protein>
    <submittedName>
        <fullName evidence="2">Uncharacterized protein</fullName>
    </submittedName>
</protein>
<dbReference type="Proteomes" id="UP000825935">
    <property type="component" value="Chromosome 31"/>
</dbReference>
<accession>A0A8T2QZJ9</accession>
<feature type="region of interest" description="Disordered" evidence="1">
    <location>
        <begin position="1"/>
        <end position="53"/>
    </location>
</feature>
<organism evidence="2 3">
    <name type="scientific">Ceratopteris richardii</name>
    <name type="common">Triangle waterfern</name>
    <dbReference type="NCBI Taxonomy" id="49495"/>
    <lineage>
        <taxon>Eukaryota</taxon>
        <taxon>Viridiplantae</taxon>
        <taxon>Streptophyta</taxon>
        <taxon>Embryophyta</taxon>
        <taxon>Tracheophyta</taxon>
        <taxon>Polypodiopsida</taxon>
        <taxon>Polypodiidae</taxon>
        <taxon>Polypodiales</taxon>
        <taxon>Pteridineae</taxon>
        <taxon>Pteridaceae</taxon>
        <taxon>Parkerioideae</taxon>
        <taxon>Ceratopteris</taxon>
    </lineage>
</organism>
<feature type="region of interest" description="Disordered" evidence="1">
    <location>
        <begin position="72"/>
        <end position="102"/>
    </location>
</feature>
<comment type="caution">
    <text evidence="2">The sequence shown here is derived from an EMBL/GenBank/DDBJ whole genome shotgun (WGS) entry which is preliminary data.</text>
</comment>
<feature type="compositionally biased region" description="Basic residues" evidence="1">
    <location>
        <begin position="73"/>
        <end position="90"/>
    </location>
</feature>
<evidence type="ECO:0000256" key="1">
    <source>
        <dbReference type="SAM" id="MobiDB-lite"/>
    </source>
</evidence>
<sequence length="134" mass="15183">MSEEFGTPLTSPTHFSEAKGKELEASHSSSWLSWTRGSKDQNASTSSVQHDYVEDMDPFVIPSDYTWIDMKEKKRRLKARKSKTRSRKPSSKQPESASKTDAGECCLPAKLIMIAAKQMNSCSRNNTFKKMQMK</sequence>
<dbReference type="EMBL" id="CM035436">
    <property type="protein sequence ID" value="KAH7289004.1"/>
    <property type="molecule type" value="Genomic_DNA"/>
</dbReference>
<feature type="compositionally biased region" description="Polar residues" evidence="1">
    <location>
        <begin position="26"/>
        <end position="49"/>
    </location>
</feature>
<name>A0A8T2QZJ9_CERRI</name>
<evidence type="ECO:0000313" key="3">
    <source>
        <dbReference type="Proteomes" id="UP000825935"/>
    </source>
</evidence>
<proteinExistence type="predicted"/>
<gene>
    <name evidence="2" type="ORF">KP509_31G053200</name>
</gene>
<reference evidence="2" key="1">
    <citation type="submission" date="2021-08" db="EMBL/GenBank/DDBJ databases">
        <title>WGS assembly of Ceratopteris richardii.</title>
        <authorList>
            <person name="Marchant D.B."/>
            <person name="Chen G."/>
            <person name="Jenkins J."/>
            <person name="Shu S."/>
            <person name="Leebens-Mack J."/>
            <person name="Grimwood J."/>
            <person name="Schmutz J."/>
            <person name="Soltis P."/>
            <person name="Soltis D."/>
            <person name="Chen Z.-H."/>
        </authorList>
    </citation>
    <scope>NUCLEOTIDE SEQUENCE</scope>
    <source>
        <strain evidence="2">Whitten #5841</strain>
        <tissue evidence="2">Leaf</tissue>
    </source>
</reference>
<dbReference type="OrthoDB" id="1585644at2759"/>
<keyword evidence="3" id="KW-1185">Reference proteome</keyword>
<feature type="compositionally biased region" description="Basic and acidic residues" evidence="1">
    <location>
        <begin position="16"/>
        <end position="25"/>
    </location>
</feature>